<evidence type="ECO:0000256" key="1">
    <source>
        <dbReference type="ARBA" id="ARBA00023172"/>
    </source>
</evidence>
<dbReference type="Proteomes" id="UP001612741">
    <property type="component" value="Unassembled WGS sequence"/>
</dbReference>
<evidence type="ECO:0000256" key="3">
    <source>
        <dbReference type="SAM" id="MobiDB-lite"/>
    </source>
</evidence>
<keyword evidence="1" id="KW-0233">DNA recombination</keyword>
<dbReference type="InterPro" id="IPR013762">
    <property type="entry name" value="Integrase-like_cat_sf"/>
</dbReference>
<reference evidence="5 6" key="1">
    <citation type="submission" date="2024-10" db="EMBL/GenBank/DDBJ databases">
        <title>The Natural Products Discovery Center: Release of the First 8490 Sequenced Strains for Exploring Actinobacteria Biosynthetic Diversity.</title>
        <authorList>
            <person name="Kalkreuter E."/>
            <person name="Kautsar S.A."/>
            <person name="Yang D."/>
            <person name="Bader C.D."/>
            <person name="Teijaro C.N."/>
            <person name="Fluegel L."/>
            <person name="Davis C.M."/>
            <person name="Simpson J.R."/>
            <person name="Lauterbach L."/>
            <person name="Steele A.D."/>
            <person name="Gui C."/>
            <person name="Meng S."/>
            <person name="Li G."/>
            <person name="Viehrig K."/>
            <person name="Ye F."/>
            <person name="Su P."/>
            <person name="Kiefer A.F."/>
            <person name="Nichols A."/>
            <person name="Cepeda A.J."/>
            <person name="Yan W."/>
            <person name="Fan B."/>
            <person name="Jiang Y."/>
            <person name="Adhikari A."/>
            <person name="Zheng C.-J."/>
            <person name="Schuster L."/>
            <person name="Cowan T.M."/>
            <person name="Smanski M.J."/>
            <person name="Chevrette M.G."/>
            <person name="De Carvalho L.P.S."/>
            <person name="Shen B."/>
        </authorList>
    </citation>
    <scope>NUCLEOTIDE SEQUENCE [LARGE SCALE GENOMIC DNA]</scope>
    <source>
        <strain evidence="5 6">NPDC050545</strain>
    </source>
</reference>
<keyword evidence="2" id="KW-0238">DNA-binding</keyword>
<dbReference type="Gene3D" id="1.10.443.10">
    <property type="entry name" value="Intergrase catalytic core"/>
    <property type="match status" value="1"/>
</dbReference>
<name>A0ABW7Z764_9ACTN</name>
<feature type="region of interest" description="Disordered" evidence="3">
    <location>
        <begin position="129"/>
        <end position="150"/>
    </location>
</feature>
<dbReference type="RefSeq" id="WP_397089641.1">
    <property type="nucleotide sequence ID" value="NZ_JBITGY010000013.1"/>
</dbReference>
<proteinExistence type="predicted"/>
<dbReference type="InterPro" id="IPR044068">
    <property type="entry name" value="CB"/>
</dbReference>
<dbReference type="SUPFAM" id="SSF56349">
    <property type="entry name" value="DNA breaking-rejoining enzymes"/>
    <property type="match status" value="1"/>
</dbReference>
<keyword evidence="6" id="KW-1185">Reference proteome</keyword>
<evidence type="ECO:0000313" key="6">
    <source>
        <dbReference type="Proteomes" id="UP001612741"/>
    </source>
</evidence>
<gene>
    <name evidence="5" type="ORF">ACIBG2_41270</name>
</gene>
<protein>
    <recommendedName>
        <fullName evidence="4">Core-binding (CB) domain-containing protein</fullName>
    </recommendedName>
</protein>
<dbReference type="InterPro" id="IPR011010">
    <property type="entry name" value="DNA_brk_join_enz"/>
</dbReference>
<dbReference type="EMBL" id="JBITGY010000013">
    <property type="protein sequence ID" value="MFI6503876.1"/>
    <property type="molecule type" value="Genomic_DNA"/>
</dbReference>
<feature type="compositionally biased region" description="Low complexity" evidence="3">
    <location>
        <begin position="129"/>
        <end position="148"/>
    </location>
</feature>
<accession>A0ABW7Z764</accession>
<comment type="caution">
    <text evidence="5">The sequence shown here is derived from an EMBL/GenBank/DDBJ whole genome shotgun (WGS) entry which is preliminary data.</text>
</comment>
<sequence length="318" mass="35232">MINAMLWSGDVLQARVAGALATCRFTDKLTDEATTQLIEHTTAWLQAKKPATRIEYLRALASWWRYCYTDPREMKSYSLLIWLDSALIYSPTPLKDRSATTYLAVISSWYKYLQARHVCPDNPASGIRAPYSTPSAPATPSTTPQPHTWTPSPAATATMVELALDRAERSRSERAWRDCATVSLLFYAGVTLTSLIRAQMSDLLGLSDLGRALTLWTRSQEETTGAFVDLPPVAARHLTSYLTLRSTRLGRSLLLLRGPLLSAPTRAHNRVPEPTITSAQLNRVLVRLAHDSGISLPPEALLSPVRAIAWECNNRESG</sequence>
<organism evidence="5 6">
    <name type="scientific">Nonomuraea typhae</name>
    <dbReference type="NCBI Taxonomy" id="2603600"/>
    <lineage>
        <taxon>Bacteria</taxon>
        <taxon>Bacillati</taxon>
        <taxon>Actinomycetota</taxon>
        <taxon>Actinomycetes</taxon>
        <taxon>Streptosporangiales</taxon>
        <taxon>Streptosporangiaceae</taxon>
        <taxon>Nonomuraea</taxon>
    </lineage>
</organism>
<feature type="domain" description="Core-binding (CB)" evidence="4">
    <location>
        <begin position="35"/>
        <end position="114"/>
    </location>
</feature>
<evidence type="ECO:0000256" key="2">
    <source>
        <dbReference type="PROSITE-ProRule" id="PRU01248"/>
    </source>
</evidence>
<dbReference type="PROSITE" id="PS51900">
    <property type="entry name" value="CB"/>
    <property type="match status" value="1"/>
</dbReference>
<evidence type="ECO:0000313" key="5">
    <source>
        <dbReference type="EMBL" id="MFI6503876.1"/>
    </source>
</evidence>
<evidence type="ECO:0000259" key="4">
    <source>
        <dbReference type="PROSITE" id="PS51900"/>
    </source>
</evidence>